<protein>
    <submittedName>
        <fullName evidence="1">Uncharacterized protein</fullName>
    </submittedName>
</protein>
<gene>
    <name evidence="1" type="ORF">APZ42_003254</name>
</gene>
<reference evidence="1 2" key="1">
    <citation type="submission" date="2016-03" db="EMBL/GenBank/DDBJ databases">
        <title>EvidentialGene: Evidence-directed Construction of Genes on Genomes.</title>
        <authorList>
            <person name="Gilbert D.G."/>
            <person name="Choi J.-H."/>
            <person name="Mockaitis K."/>
            <person name="Colbourne J."/>
            <person name="Pfrender M."/>
        </authorList>
    </citation>
    <scope>NUCLEOTIDE SEQUENCE [LARGE SCALE GENOMIC DNA]</scope>
    <source>
        <strain evidence="1 2">Xinb3</strain>
        <tissue evidence="1">Complete organism</tissue>
    </source>
</reference>
<dbReference type="Proteomes" id="UP000076858">
    <property type="component" value="Unassembled WGS sequence"/>
</dbReference>
<proteinExistence type="predicted"/>
<name>A0A164HP36_9CRUS</name>
<comment type="caution">
    <text evidence="1">The sequence shown here is derived from an EMBL/GenBank/DDBJ whole genome shotgun (WGS) entry which is preliminary data.</text>
</comment>
<evidence type="ECO:0000313" key="2">
    <source>
        <dbReference type="Proteomes" id="UP000076858"/>
    </source>
</evidence>
<sequence length="119" mass="13616">LPNLVIRQLCFTLPFTCDWLSAGDNLSAYFLQDQDKNIFLNIAFKYVFSVDVAPKVVGCHCDYKPSYFGKKKEDQHFFQMFCVVEFIDEGKGTAVEIVPKSWCVGQKTLLVASITAYRR</sequence>
<evidence type="ECO:0000313" key="1">
    <source>
        <dbReference type="EMBL" id="KZS00432.1"/>
    </source>
</evidence>
<feature type="non-terminal residue" evidence="1">
    <location>
        <position position="1"/>
    </location>
</feature>
<accession>A0A164HP36</accession>
<dbReference type="AlphaFoldDB" id="A0A164HP36"/>
<organism evidence="1 2">
    <name type="scientific">Daphnia magna</name>
    <dbReference type="NCBI Taxonomy" id="35525"/>
    <lineage>
        <taxon>Eukaryota</taxon>
        <taxon>Metazoa</taxon>
        <taxon>Ecdysozoa</taxon>
        <taxon>Arthropoda</taxon>
        <taxon>Crustacea</taxon>
        <taxon>Branchiopoda</taxon>
        <taxon>Diplostraca</taxon>
        <taxon>Cladocera</taxon>
        <taxon>Anomopoda</taxon>
        <taxon>Daphniidae</taxon>
        <taxon>Daphnia</taxon>
    </lineage>
</organism>
<dbReference type="EMBL" id="LRGB01010017">
    <property type="protein sequence ID" value="KZS00432.1"/>
    <property type="molecule type" value="Genomic_DNA"/>
</dbReference>
<keyword evidence="2" id="KW-1185">Reference proteome</keyword>